<feature type="transmembrane region" description="Helical" evidence="6">
    <location>
        <begin position="12"/>
        <end position="35"/>
    </location>
</feature>
<dbReference type="eggNOG" id="COG2165">
    <property type="taxonomic scope" value="Bacteria"/>
</dbReference>
<dbReference type="PROSITE" id="PS00409">
    <property type="entry name" value="PROKAR_NTER_METHYL"/>
    <property type="match status" value="1"/>
</dbReference>
<keyword evidence="8" id="KW-1185">Reference proteome</keyword>
<evidence type="ECO:0008006" key="9">
    <source>
        <dbReference type="Google" id="ProtNLM"/>
    </source>
</evidence>
<gene>
    <name evidence="7" type="ORF">dsmv_2764</name>
</gene>
<evidence type="ECO:0000256" key="2">
    <source>
        <dbReference type="ARBA" id="ARBA00022481"/>
    </source>
</evidence>
<organism evidence="7 8">
    <name type="scientific">Desulfococcus multivorans DSM 2059</name>
    <dbReference type="NCBI Taxonomy" id="1121405"/>
    <lineage>
        <taxon>Bacteria</taxon>
        <taxon>Pseudomonadati</taxon>
        <taxon>Thermodesulfobacteriota</taxon>
        <taxon>Desulfobacteria</taxon>
        <taxon>Desulfobacterales</taxon>
        <taxon>Desulfococcaceae</taxon>
        <taxon>Desulfococcus</taxon>
    </lineage>
</organism>
<dbReference type="PANTHER" id="PTHR30093">
    <property type="entry name" value="GENERAL SECRETION PATHWAY PROTEIN G"/>
    <property type="match status" value="1"/>
</dbReference>
<dbReference type="Pfam" id="PF07963">
    <property type="entry name" value="N_methyl"/>
    <property type="match status" value="1"/>
</dbReference>
<protein>
    <recommendedName>
        <fullName evidence="9">Prepilin-type N-terminal cleavage/methylation domain-containing protein</fullName>
    </recommendedName>
</protein>
<keyword evidence="5 6" id="KW-0472">Membrane</keyword>
<evidence type="ECO:0000256" key="1">
    <source>
        <dbReference type="ARBA" id="ARBA00004167"/>
    </source>
</evidence>
<dbReference type="InterPro" id="IPR045584">
    <property type="entry name" value="Pilin-like"/>
</dbReference>
<dbReference type="SUPFAM" id="SSF54523">
    <property type="entry name" value="Pili subunits"/>
    <property type="match status" value="1"/>
</dbReference>
<sequence length="129" mass="14684">MIAVIIAERRGFTLIELMIVVLIISILASISIPVFHDFRCRARQSEARSSLALLAKCQEAYFIEHETYSLDKEHIGFKMTGTPKYNYEIVSADAVDFTATAKASYDDREDKWEIDSGYVLKNEPNACKR</sequence>
<evidence type="ECO:0000313" key="8">
    <source>
        <dbReference type="Proteomes" id="UP000014977"/>
    </source>
</evidence>
<dbReference type="PRINTS" id="PR00813">
    <property type="entry name" value="BCTERIALGSPG"/>
</dbReference>
<evidence type="ECO:0000256" key="5">
    <source>
        <dbReference type="ARBA" id="ARBA00023136"/>
    </source>
</evidence>
<dbReference type="InterPro" id="IPR012902">
    <property type="entry name" value="N_methyl_site"/>
</dbReference>
<dbReference type="InterPro" id="IPR000983">
    <property type="entry name" value="Bac_GSPG_pilin"/>
</dbReference>
<dbReference type="EMBL" id="ATHJ01000092">
    <property type="protein sequence ID" value="EPR39108.1"/>
    <property type="molecule type" value="Genomic_DNA"/>
</dbReference>
<accession>S7V375</accession>
<dbReference type="OrthoDB" id="5422085at2"/>
<proteinExistence type="predicted"/>
<dbReference type="GO" id="GO:0015627">
    <property type="term" value="C:type II protein secretion system complex"/>
    <property type="evidence" value="ECO:0007669"/>
    <property type="project" value="InterPro"/>
</dbReference>
<dbReference type="InterPro" id="IPR031975">
    <property type="entry name" value="Pilin_GH"/>
</dbReference>
<evidence type="ECO:0000256" key="6">
    <source>
        <dbReference type="SAM" id="Phobius"/>
    </source>
</evidence>
<evidence type="ECO:0000256" key="4">
    <source>
        <dbReference type="ARBA" id="ARBA00022989"/>
    </source>
</evidence>
<dbReference type="NCBIfam" id="TIGR02532">
    <property type="entry name" value="IV_pilin_GFxxxE"/>
    <property type="match status" value="1"/>
</dbReference>
<comment type="subcellular location">
    <subcellularLocation>
        <location evidence="1">Membrane</location>
        <topology evidence="1">Single-pass membrane protein</topology>
    </subcellularLocation>
</comment>
<keyword evidence="4 6" id="KW-1133">Transmembrane helix</keyword>
<dbReference type="Proteomes" id="UP000014977">
    <property type="component" value="Unassembled WGS sequence"/>
</dbReference>
<dbReference type="AlphaFoldDB" id="S7V375"/>
<comment type="caution">
    <text evidence="7">The sequence shown here is derived from an EMBL/GenBank/DDBJ whole genome shotgun (WGS) entry which is preliminary data.</text>
</comment>
<dbReference type="STRING" id="897.B2D07_11050"/>
<dbReference type="GO" id="GO:0016020">
    <property type="term" value="C:membrane"/>
    <property type="evidence" value="ECO:0007669"/>
    <property type="project" value="UniProtKB-SubCell"/>
</dbReference>
<dbReference type="PANTHER" id="PTHR30093:SF44">
    <property type="entry name" value="TYPE II SECRETION SYSTEM CORE PROTEIN G"/>
    <property type="match status" value="1"/>
</dbReference>
<evidence type="ECO:0000256" key="3">
    <source>
        <dbReference type="ARBA" id="ARBA00022692"/>
    </source>
</evidence>
<keyword evidence="3 6" id="KW-0812">Transmembrane</keyword>
<dbReference type="Gene3D" id="3.30.700.10">
    <property type="entry name" value="Glycoprotein, Type 4 Pilin"/>
    <property type="match status" value="1"/>
</dbReference>
<name>S7V375_DESML</name>
<dbReference type="GO" id="GO:0015628">
    <property type="term" value="P:protein secretion by the type II secretion system"/>
    <property type="evidence" value="ECO:0007669"/>
    <property type="project" value="InterPro"/>
</dbReference>
<evidence type="ECO:0000313" key="7">
    <source>
        <dbReference type="EMBL" id="EPR39108.1"/>
    </source>
</evidence>
<dbReference type="RefSeq" id="WP_020877521.1">
    <property type="nucleotide sequence ID" value="NZ_ATHJ01000092.1"/>
</dbReference>
<dbReference type="Pfam" id="PF16734">
    <property type="entry name" value="Pilin_GH"/>
    <property type="match status" value="1"/>
</dbReference>
<reference evidence="7 8" key="1">
    <citation type="journal article" date="2013" name="Genome Announc.">
        <title>Draft genome sequences for three mercury-methylating, sulfate-reducing bacteria.</title>
        <authorList>
            <person name="Brown S.D."/>
            <person name="Hurt R.A.Jr."/>
            <person name="Gilmour C.C."/>
            <person name="Elias D.A."/>
        </authorList>
    </citation>
    <scope>NUCLEOTIDE SEQUENCE [LARGE SCALE GENOMIC DNA]</scope>
    <source>
        <strain evidence="7 8">DSM 2059</strain>
    </source>
</reference>
<keyword evidence="2" id="KW-0488">Methylation</keyword>